<evidence type="ECO:0000313" key="1">
    <source>
        <dbReference type="EMBL" id="CUP00317.1"/>
    </source>
</evidence>
<evidence type="ECO:0000313" key="2">
    <source>
        <dbReference type="Proteomes" id="UP000095564"/>
    </source>
</evidence>
<proteinExistence type="predicted"/>
<dbReference type="Proteomes" id="UP000095564">
    <property type="component" value="Unassembled WGS sequence"/>
</dbReference>
<dbReference type="EMBL" id="CZAU01000002">
    <property type="protein sequence ID" value="CUP00317.1"/>
    <property type="molecule type" value="Genomic_DNA"/>
</dbReference>
<dbReference type="RefSeq" id="WP_055159297.1">
    <property type="nucleotide sequence ID" value="NZ_CZAU01000002.1"/>
</dbReference>
<gene>
    <name evidence="1" type="ORF">ERS852520_00392</name>
</gene>
<dbReference type="AlphaFoldDB" id="A0A174JR88"/>
<sequence length="346" mass="40185">MSNIRIIKYNGEYIDLSKCLKKGPRSYYKGQIFLKACDKGYAEFSCISSGMVIRLTNTPSDNKYYARGYENGKYKIPSVLYQTYHMERTKSSCLYQLDNYTYFLCGKLSNAEKIAFKIPAIPDRAKIIYDDINFEKLINLETSLTQRFVKVKDHGEYVVTYYNNGQQYISFKKAKKEEIQNLFSLKELKGMYGSHLKDFCGNELSYITETTNRRVYITKEFINRLGIDCSDCRVLYDPDKEIIYLTLPETFSDLSGEVIDPIKETPVEVVTEEATDMEMIQALLSEFTNFKESADKLFTKYRDIEKGFLELKAENEAIKKALKEQNKTVTINNGKAYFESFEEITL</sequence>
<organism evidence="1 2">
    <name type="scientific">Anaerostipes hadrus</name>
    <dbReference type="NCBI Taxonomy" id="649756"/>
    <lineage>
        <taxon>Bacteria</taxon>
        <taxon>Bacillati</taxon>
        <taxon>Bacillota</taxon>
        <taxon>Clostridia</taxon>
        <taxon>Lachnospirales</taxon>
        <taxon>Lachnospiraceae</taxon>
        <taxon>Anaerostipes</taxon>
    </lineage>
</organism>
<protein>
    <submittedName>
        <fullName evidence="1">Uncharacterized protein</fullName>
    </submittedName>
</protein>
<name>A0A174JR88_ANAHA</name>
<accession>A0A174JR88</accession>
<reference evidence="1 2" key="1">
    <citation type="submission" date="2015-09" db="EMBL/GenBank/DDBJ databases">
        <authorList>
            <consortium name="Pathogen Informatics"/>
        </authorList>
    </citation>
    <scope>NUCLEOTIDE SEQUENCE [LARGE SCALE GENOMIC DNA]</scope>
    <source>
        <strain evidence="1 2">2789STDY5834908</strain>
    </source>
</reference>